<dbReference type="PANTHER" id="PTHR43132">
    <property type="entry name" value="ARSENICAL RESISTANCE OPERON REPRESSOR ARSR-RELATED"/>
    <property type="match status" value="1"/>
</dbReference>
<dbReference type="SMART" id="SM00418">
    <property type="entry name" value="HTH_ARSR"/>
    <property type="match status" value="1"/>
</dbReference>
<name>A0A561WUG0_9ACTN</name>
<dbReference type="InterPro" id="IPR036390">
    <property type="entry name" value="WH_DNA-bd_sf"/>
</dbReference>
<dbReference type="InterPro" id="IPR012318">
    <property type="entry name" value="HTH_CRP"/>
</dbReference>
<dbReference type="InterPro" id="IPR051011">
    <property type="entry name" value="Metal_resp_trans_reg"/>
</dbReference>
<reference evidence="6 7" key="1">
    <citation type="submission" date="2019-06" db="EMBL/GenBank/DDBJ databases">
        <title>Sequencing the genomes of 1000 actinobacteria strains.</title>
        <authorList>
            <person name="Klenk H.-P."/>
        </authorList>
    </citation>
    <scope>NUCLEOTIDE SEQUENCE [LARGE SCALE GENOMIC DNA]</scope>
    <source>
        <strain evidence="6 7">DSM 102131</strain>
    </source>
</reference>
<evidence type="ECO:0000256" key="1">
    <source>
        <dbReference type="ARBA" id="ARBA00023015"/>
    </source>
</evidence>
<dbReference type="Proteomes" id="UP000319927">
    <property type="component" value="Unassembled WGS sequence"/>
</dbReference>
<dbReference type="GO" id="GO:0003677">
    <property type="term" value="F:DNA binding"/>
    <property type="evidence" value="ECO:0007669"/>
    <property type="project" value="UniProtKB-KW"/>
</dbReference>
<dbReference type="AlphaFoldDB" id="A0A561WUG0"/>
<dbReference type="SMART" id="SM00419">
    <property type="entry name" value="HTH_CRP"/>
    <property type="match status" value="1"/>
</dbReference>
<keyword evidence="2" id="KW-0238">DNA-binding</keyword>
<dbReference type="InterPro" id="IPR045981">
    <property type="entry name" value="DUF5937"/>
</dbReference>
<protein>
    <submittedName>
        <fullName evidence="6">Helix-turn-helix protein</fullName>
    </submittedName>
</protein>
<evidence type="ECO:0000313" key="7">
    <source>
        <dbReference type="Proteomes" id="UP000319927"/>
    </source>
</evidence>
<dbReference type="EMBL" id="VIXA01000001">
    <property type="protein sequence ID" value="TWG27506.1"/>
    <property type="molecule type" value="Genomic_DNA"/>
</dbReference>
<evidence type="ECO:0000256" key="2">
    <source>
        <dbReference type="ARBA" id="ARBA00023125"/>
    </source>
</evidence>
<gene>
    <name evidence="6" type="ORF">FHX75_11650</name>
</gene>
<evidence type="ECO:0000259" key="5">
    <source>
        <dbReference type="SMART" id="SM00419"/>
    </source>
</evidence>
<keyword evidence="7" id="KW-1185">Reference proteome</keyword>
<keyword evidence="3" id="KW-0804">Transcription</keyword>
<evidence type="ECO:0000313" key="6">
    <source>
        <dbReference type="EMBL" id="TWG27506.1"/>
    </source>
</evidence>
<evidence type="ECO:0000256" key="3">
    <source>
        <dbReference type="ARBA" id="ARBA00023163"/>
    </source>
</evidence>
<dbReference type="PANTHER" id="PTHR43132:SF8">
    <property type="entry name" value="HTH-TYPE TRANSCRIPTIONAL REGULATOR KMTR"/>
    <property type="match status" value="1"/>
</dbReference>
<accession>A0A561WUG0</accession>
<organism evidence="6 7">
    <name type="scientific">Micromonospora palomenae</name>
    <dbReference type="NCBI Taxonomy" id="1461247"/>
    <lineage>
        <taxon>Bacteria</taxon>
        <taxon>Bacillati</taxon>
        <taxon>Actinomycetota</taxon>
        <taxon>Actinomycetes</taxon>
        <taxon>Micromonosporales</taxon>
        <taxon>Micromonosporaceae</taxon>
        <taxon>Micromonospora</taxon>
    </lineage>
</organism>
<proteinExistence type="predicted"/>
<dbReference type="InterPro" id="IPR011991">
    <property type="entry name" value="ArsR-like_HTH"/>
</dbReference>
<dbReference type="SUPFAM" id="SSF46785">
    <property type="entry name" value="Winged helix' DNA-binding domain"/>
    <property type="match status" value="1"/>
</dbReference>
<dbReference type="CDD" id="cd00090">
    <property type="entry name" value="HTH_ARSR"/>
    <property type="match status" value="1"/>
</dbReference>
<dbReference type="OrthoDB" id="3542816at2"/>
<dbReference type="GO" id="GO:0003700">
    <property type="term" value="F:DNA-binding transcription factor activity"/>
    <property type="evidence" value="ECO:0007669"/>
    <property type="project" value="InterPro"/>
</dbReference>
<dbReference type="InterPro" id="IPR036388">
    <property type="entry name" value="WH-like_DNA-bd_sf"/>
</dbReference>
<dbReference type="RefSeq" id="WP_154936590.1">
    <property type="nucleotide sequence ID" value="NZ_VIXA01000001.1"/>
</dbReference>
<dbReference type="Pfam" id="PF12840">
    <property type="entry name" value="HTH_20"/>
    <property type="match status" value="1"/>
</dbReference>
<sequence length="324" mass="34614">MLRAALSVADLANTRFAVSPLWEVVASVRIVKNPAGFPAHLPWARQVVPRLAAVRWGLLADLVPVPTVVIPSFICPPPTTTGPTLDLELAALAATPPEVVRACLDRDPVPPTPRTAALRADPEAGLADLAAQIRAYADVALAPYWPRMRTLLEREVLLGARRMAVDGVRGLLNHLDRYVSWDDGTLLVEHLTTSGSVRLDGRGVLLVPSVFTWPRPFSNLVEASGQPTLRYPAGAVATLWERAALPPGEALSRVLGRTRATLLHELAVPSSTTELARRCGLAPGTVSQHLTALRDAGLVGTHRVGRFLLYARTTSAEALLAGAG</sequence>
<feature type="domain" description="HTH crp-type" evidence="5">
    <location>
        <begin position="262"/>
        <end position="312"/>
    </location>
</feature>
<keyword evidence="1" id="KW-0805">Transcription regulation</keyword>
<dbReference type="Gene3D" id="1.10.10.10">
    <property type="entry name" value="Winged helix-like DNA-binding domain superfamily/Winged helix DNA-binding domain"/>
    <property type="match status" value="1"/>
</dbReference>
<dbReference type="InterPro" id="IPR001845">
    <property type="entry name" value="HTH_ArsR_DNA-bd_dom"/>
</dbReference>
<evidence type="ECO:0000259" key="4">
    <source>
        <dbReference type="SMART" id="SM00418"/>
    </source>
</evidence>
<comment type="caution">
    <text evidence="6">The sequence shown here is derived from an EMBL/GenBank/DDBJ whole genome shotgun (WGS) entry which is preliminary data.</text>
</comment>
<feature type="domain" description="HTH arsR-type" evidence="4">
    <location>
        <begin position="250"/>
        <end position="321"/>
    </location>
</feature>
<dbReference type="Pfam" id="PF19361">
    <property type="entry name" value="DUF5937"/>
    <property type="match status" value="1"/>
</dbReference>